<dbReference type="SUPFAM" id="SSF54197">
    <property type="entry name" value="HIT-like"/>
    <property type="match status" value="1"/>
</dbReference>
<accession>A0ABY4RR39</accession>
<evidence type="ECO:0000313" key="4">
    <source>
        <dbReference type="Proteomes" id="UP001057134"/>
    </source>
</evidence>
<evidence type="ECO:0000259" key="2">
    <source>
        <dbReference type="PROSITE" id="PS51084"/>
    </source>
</evidence>
<feature type="domain" description="HIT" evidence="2">
    <location>
        <begin position="6"/>
        <end position="109"/>
    </location>
</feature>
<evidence type="ECO:0000256" key="1">
    <source>
        <dbReference type="PROSITE-ProRule" id="PRU00464"/>
    </source>
</evidence>
<dbReference type="EMBL" id="CP027059">
    <property type="protein sequence ID" value="UQZ84169.1"/>
    <property type="molecule type" value="Genomic_DNA"/>
</dbReference>
<organism evidence="3 4">
    <name type="scientific">Paenibacillus konkukensis</name>
    <dbReference type="NCBI Taxonomy" id="2020716"/>
    <lineage>
        <taxon>Bacteria</taxon>
        <taxon>Bacillati</taxon>
        <taxon>Bacillota</taxon>
        <taxon>Bacilli</taxon>
        <taxon>Bacillales</taxon>
        <taxon>Paenibacillaceae</taxon>
        <taxon>Paenibacillus</taxon>
    </lineage>
</organism>
<name>A0ABY4RR39_9BACL</name>
<feature type="short sequence motif" description="Histidine triad motif" evidence="1">
    <location>
        <begin position="94"/>
        <end position="98"/>
    </location>
</feature>
<dbReference type="RefSeq" id="WP_249866106.1">
    <property type="nucleotide sequence ID" value="NZ_CP027059.1"/>
</dbReference>
<reference evidence="3" key="2">
    <citation type="journal article" date="2021" name="J Anim Sci Technol">
        <title>Complete genome sequence of Paenibacillus konkukensis sp. nov. SK3146 as a potential probiotic strain.</title>
        <authorList>
            <person name="Jung H.I."/>
            <person name="Park S."/>
            <person name="Niu K.M."/>
            <person name="Lee S.W."/>
            <person name="Kothari D."/>
            <person name="Yi K.J."/>
            <person name="Kim S.K."/>
        </authorList>
    </citation>
    <scope>NUCLEOTIDE SEQUENCE</scope>
    <source>
        <strain evidence="3">SK3146</strain>
    </source>
</reference>
<dbReference type="InterPro" id="IPR036265">
    <property type="entry name" value="HIT-like_sf"/>
</dbReference>
<gene>
    <name evidence="3" type="ORF">SK3146_03402</name>
</gene>
<protein>
    <submittedName>
        <fullName evidence="3">HIT domain protein</fullName>
    </submittedName>
</protein>
<dbReference type="Pfam" id="PF01230">
    <property type="entry name" value="HIT"/>
    <property type="match status" value="1"/>
</dbReference>
<dbReference type="PROSITE" id="PS51084">
    <property type="entry name" value="HIT_2"/>
    <property type="match status" value="1"/>
</dbReference>
<proteinExistence type="predicted"/>
<reference evidence="3" key="1">
    <citation type="submission" date="2018-02" db="EMBL/GenBank/DDBJ databases">
        <authorList>
            <person name="Kim S.-K."/>
            <person name="Jung H.-I."/>
            <person name="Lee S.-W."/>
        </authorList>
    </citation>
    <scope>NUCLEOTIDE SEQUENCE</scope>
    <source>
        <strain evidence="3">SK3146</strain>
    </source>
</reference>
<keyword evidence="4" id="KW-1185">Reference proteome</keyword>
<dbReference type="Proteomes" id="UP001057134">
    <property type="component" value="Chromosome"/>
</dbReference>
<sequence>MTQSCIYCAQDERLDNIMIEIGKLRVSTLYLFKEQTYRGRCIVALNEHQTEFFHLSQEKQDAYMRDVAQVAQAIERAFAPGKINYGAFGDTMPHVHFHIVPKYENEYTWGKMFEMNPAPNKQLSEQEYEELIGLIKLHLQ</sequence>
<evidence type="ECO:0000313" key="3">
    <source>
        <dbReference type="EMBL" id="UQZ84169.1"/>
    </source>
</evidence>
<dbReference type="Gene3D" id="3.30.428.10">
    <property type="entry name" value="HIT-like"/>
    <property type="match status" value="1"/>
</dbReference>
<dbReference type="InterPro" id="IPR011146">
    <property type="entry name" value="HIT-like"/>
</dbReference>